<feature type="chain" id="PRO_5040328147" description="Secreted protein" evidence="1">
    <location>
        <begin position="19"/>
        <end position="103"/>
    </location>
</feature>
<accession>A0A9P0BNP6</accession>
<evidence type="ECO:0000313" key="3">
    <source>
        <dbReference type="Proteomes" id="UP001154114"/>
    </source>
</evidence>
<dbReference type="Proteomes" id="UP001154114">
    <property type="component" value="Chromosome 22"/>
</dbReference>
<feature type="signal peptide" evidence="1">
    <location>
        <begin position="1"/>
        <end position="18"/>
    </location>
</feature>
<sequence length="103" mass="11528">MLDAGIIIIISLSLTTAGHRPLQVHATEICFQPLASSSYQPSCTNYQSTVICRNAFSNFREEPMADLMTIIIIMHHNHTNQESWGQFVTSTTITVLIYNTTIL</sequence>
<evidence type="ECO:0000256" key="1">
    <source>
        <dbReference type="SAM" id="SignalP"/>
    </source>
</evidence>
<evidence type="ECO:0008006" key="4">
    <source>
        <dbReference type="Google" id="ProtNLM"/>
    </source>
</evidence>
<dbReference type="EMBL" id="LR824025">
    <property type="protein sequence ID" value="CAH0596134.1"/>
    <property type="molecule type" value="Genomic_DNA"/>
</dbReference>
<keyword evidence="3" id="KW-1185">Reference proteome</keyword>
<proteinExistence type="predicted"/>
<dbReference type="AlphaFoldDB" id="A0A9P0BNP6"/>
<reference evidence="2" key="1">
    <citation type="submission" date="2021-12" db="EMBL/GenBank/DDBJ databases">
        <authorList>
            <person name="King R."/>
        </authorList>
    </citation>
    <scope>NUCLEOTIDE SEQUENCE</scope>
</reference>
<evidence type="ECO:0000313" key="2">
    <source>
        <dbReference type="EMBL" id="CAH0596134.1"/>
    </source>
</evidence>
<organism evidence="2 3">
    <name type="scientific">Chrysodeixis includens</name>
    <name type="common">Soybean looper</name>
    <name type="synonym">Pseudoplusia includens</name>
    <dbReference type="NCBI Taxonomy" id="689277"/>
    <lineage>
        <taxon>Eukaryota</taxon>
        <taxon>Metazoa</taxon>
        <taxon>Ecdysozoa</taxon>
        <taxon>Arthropoda</taxon>
        <taxon>Hexapoda</taxon>
        <taxon>Insecta</taxon>
        <taxon>Pterygota</taxon>
        <taxon>Neoptera</taxon>
        <taxon>Endopterygota</taxon>
        <taxon>Lepidoptera</taxon>
        <taxon>Glossata</taxon>
        <taxon>Ditrysia</taxon>
        <taxon>Noctuoidea</taxon>
        <taxon>Noctuidae</taxon>
        <taxon>Plusiinae</taxon>
        <taxon>Chrysodeixis</taxon>
    </lineage>
</organism>
<keyword evidence="1" id="KW-0732">Signal</keyword>
<gene>
    <name evidence="2" type="ORF">CINC_LOCUS6956</name>
</gene>
<name>A0A9P0BNP6_CHRIL</name>
<protein>
    <recommendedName>
        <fullName evidence="4">Secreted protein</fullName>
    </recommendedName>
</protein>